<evidence type="ECO:0000256" key="2">
    <source>
        <dbReference type="ARBA" id="ARBA00023002"/>
    </source>
</evidence>
<keyword evidence="2" id="KW-0560">Oxidoreductase</keyword>
<dbReference type="PANTHER" id="PTHR43491">
    <property type="entry name" value="UDP-N-ACETYL-D-MANNOSAMINE DEHYDROGENASE"/>
    <property type="match status" value="1"/>
</dbReference>
<evidence type="ECO:0000256" key="4">
    <source>
        <dbReference type="PIRNR" id="PIRNR000124"/>
    </source>
</evidence>
<keyword evidence="7" id="KW-1185">Reference proteome</keyword>
<dbReference type="SUPFAM" id="SSF52413">
    <property type="entry name" value="UDP-glucose/GDP-mannose dehydrogenase C-terminal domain"/>
    <property type="match status" value="1"/>
</dbReference>
<evidence type="ECO:0000259" key="5">
    <source>
        <dbReference type="SMART" id="SM00984"/>
    </source>
</evidence>
<protein>
    <submittedName>
        <fullName evidence="6">Nucleotide sugar dehydrogenase</fullName>
    </submittedName>
</protein>
<dbReference type="InterPro" id="IPR036220">
    <property type="entry name" value="UDP-Glc/GDP-Man_DH_C_sf"/>
</dbReference>
<dbReference type="InterPro" id="IPR008927">
    <property type="entry name" value="6-PGluconate_DH-like_C_sf"/>
</dbReference>
<evidence type="ECO:0000313" key="7">
    <source>
        <dbReference type="Proteomes" id="UP001620405"/>
    </source>
</evidence>
<gene>
    <name evidence="6" type="ORF">ISP13_09945</name>
</gene>
<dbReference type="Pfam" id="PF03720">
    <property type="entry name" value="UDPG_MGDP_dh_C"/>
    <property type="match status" value="1"/>
</dbReference>
<dbReference type="SUPFAM" id="SSF51735">
    <property type="entry name" value="NAD(P)-binding Rossmann-fold domains"/>
    <property type="match status" value="1"/>
</dbReference>
<dbReference type="InterPro" id="IPR014027">
    <property type="entry name" value="UDP-Glc/GDP-Man_DH_C"/>
</dbReference>
<dbReference type="SMART" id="SM00984">
    <property type="entry name" value="UDPG_MGDP_dh_C"/>
    <property type="match status" value="1"/>
</dbReference>
<dbReference type="RefSeq" id="WP_284400844.1">
    <property type="nucleotide sequence ID" value="NZ_BSNQ01000009.1"/>
</dbReference>
<dbReference type="SUPFAM" id="SSF48179">
    <property type="entry name" value="6-phosphogluconate dehydrogenase C-terminal domain-like"/>
    <property type="match status" value="1"/>
</dbReference>
<dbReference type="NCBIfam" id="TIGR03026">
    <property type="entry name" value="NDP-sugDHase"/>
    <property type="match status" value="1"/>
</dbReference>
<dbReference type="PIRSF" id="PIRSF000124">
    <property type="entry name" value="UDPglc_GDPman_dh"/>
    <property type="match status" value="1"/>
</dbReference>
<comment type="similarity">
    <text evidence="1 4">Belongs to the UDP-glucose/GDP-mannose dehydrogenase family.</text>
</comment>
<evidence type="ECO:0000256" key="1">
    <source>
        <dbReference type="ARBA" id="ARBA00006601"/>
    </source>
</evidence>
<dbReference type="Pfam" id="PF03721">
    <property type="entry name" value="UDPG_MGDP_dh_N"/>
    <property type="match status" value="1"/>
</dbReference>
<proteinExistence type="inferred from homology"/>
<dbReference type="InterPro" id="IPR028359">
    <property type="entry name" value="UDP_ManNAc/GlcNAc_DH"/>
</dbReference>
<accession>A0ABW8IV38</accession>
<evidence type="ECO:0000313" key="6">
    <source>
        <dbReference type="EMBL" id="MFK2873852.1"/>
    </source>
</evidence>
<dbReference type="InterPro" id="IPR001732">
    <property type="entry name" value="UDP-Glc/GDP-Man_DH_N"/>
</dbReference>
<dbReference type="InterPro" id="IPR036291">
    <property type="entry name" value="NAD(P)-bd_dom_sf"/>
</dbReference>
<keyword evidence="3" id="KW-0520">NAD</keyword>
<dbReference type="Proteomes" id="UP001620405">
    <property type="component" value="Unassembled WGS sequence"/>
</dbReference>
<comment type="caution">
    <text evidence="6">The sequence shown here is derived from an EMBL/GenBank/DDBJ whole genome shotgun (WGS) entry which is preliminary data.</text>
</comment>
<evidence type="ECO:0000256" key="3">
    <source>
        <dbReference type="ARBA" id="ARBA00023027"/>
    </source>
</evidence>
<dbReference type="InterPro" id="IPR014026">
    <property type="entry name" value="UDP-Glc/GDP-Man_DH_dimer"/>
</dbReference>
<dbReference type="Pfam" id="PF00984">
    <property type="entry name" value="UDPG_MGDP_dh"/>
    <property type="match status" value="1"/>
</dbReference>
<sequence length="427" mass="46938">MTTHPREPRLAIIGLGYVGLPLAAEFGRLFDTLGYDIDVARVDALRRGADDNQETSADELVAAQHLRFTTDVDALRDRNVFIITVPTPVDEHKRPDFTPLIRASQMVGSVLHKDDVVIYESTVYPGATEEICVPELERASGLRFNIDFTVGYSPERINPGDRQRRLTTIPKITSGSTPETADFVDALYTRIITAGTHKAPSLKVAEAAKVIENTQRDANIALINEFALIFHRLGIDTQDVLAAAGTKWNFLPFRPGLVGGHCIGVDPYYLIQKAQSTGYYPDILLACRRINDAMGQHVASEVIKLMVGQGHAIRGCRVLVLGLTFKENCPDLRNTRVVDLVRELESYGASVDVHDPWADADEAHKSYGLTLLPNVEANGSYAAVVLAVAHEQFNHGGSYDTRAFAMPNGVVYDIKGVLPKEQVHGRL</sequence>
<feature type="domain" description="UDP-glucose/GDP-mannose dehydrogenase C-terminal" evidence="5">
    <location>
        <begin position="319"/>
        <end position="420"/>
    </location>
</feature>
<organism evidence="6 7">
    <name type="scientific">Dyella lipolytica</name>
    <dbReference type="NCBI Taxonomy" id="1867835"/>
    <lineage>
        <taxon>Bacteria</taxon>
        <taxon>Pseudomonadati</taxon>
        <taxon>Pseudomonadota</taxon>
        <taxon>Gammaproteobacteria</taxon>
        <taxon>Lysobacterales</taxon>
        <taxon>Rhodanobacteraceae</taxon>
        <taxon>Dyella</taxon>
    </lineage>
</organism>
<dbReference type="Gene3D" id="3.40.50.720">
    <property type="entry name" value="NAD(P)-binding Rossmann-like Domain"/>
    <property type="match status" value="2"/>
</dbReference>
<dbReference type="EMBL" id="JADIKG010000012">
    <property type="protein sequence ID" value="MFK2873852.1"/>
    <property type="molecule type" value="Genomic_DNA"/>
</dbReference>
<reference evidence="6 7" key="1">
    <citation type="submission" date="2020-10" db="EMBL/GenBank/DDBJ databases">
        <title>Phylogeny of dyella-like bacteria.</title>
        <authorList>
            <person name="Fu J."/>
        </authorList>
    </citation>
    <scope>NUCLEOTIDE SEQUENCE [LARGE SCALE GENOMIC DNA]</scope>
    <source>
        <strain evidence="6 7">DHOB07</strain>
    </source>
</reference>
<dbReference type="PIRSF" id="PIRSF500136">
    <property type="entry name" value="UDP_ManNAc_DH"/>
    <property type="match status" value="1"/>
</dbReference>
<dbReference type="PANTHER" id="PTHR43491:SF2">
    <property type="entry name" value="UDP-N-ACETYL-D-MANNOSAMINE DEHYDROGENASE"/>
    <property type="match status" value="1"/>
</dbReference>
<dbReference type="InterPro" id="IPR017476">
    <property type="entry name" value="UDP-Glc/GDP-Man"/>
</dbReference>
<name>A0ABW8IV38_9GAMM</name>